<evidence type="ECO:0000256" key="1">
    <source>
        <dbReference type="ARBA" id="ARBA00023125"/>
    </source>
</evidence>
<feature type="DNA-binding region" description="OmpR/PhoB-type" evidence="2">
    <location>
        <begin position="1"/>
        <end position="99"/>
    </location>
</feature>
<evidence type="ECO:0000313" key="5">
    <source>
        <dbReference type="Proteomes" id="UP001144323"/>
    </source>
</evidence>
<evidence type="ECO:0000259" key="3">
    <source>
        <dbReference type="PROSITE" id="PS51755"/>
    </source>
</evidence>
<keyword evidence="5" id="KW-1185">Reference proteome</keyword>
<dbReference type="InterPro" id="IPR011990">
    <property type="entry name" value="TPR-like_helical_dom_sf"/>
</dbReference>
<dbReference type="GO" id="GO:0006355">
    <property type="term" value="P:regulation of DNA-templated transcription"/>
    <property type="evidence" value="ECO:0007669"/>
    <property type="project" value="InterPro"/>
</dbReference>
<dbReference type="SMART" id="SM00862">
    <property type="entry name" value="Trans_reg_C"/>
    <property type="match status" value="1"/>
</dbReference>
<dbReference type="Gene3D" id="1.10.10.10">
    <property type="entry name" value="Winged helix-like DNA-binding domain superfamily/Winged helix DNA-binding domain"/>
    <property type="match status" value="1"/>
</dbReference>
<accession>A0A9W6GRY2</accession>
<dbReference type="InterPro" id="IPR036388">
    <property type="entry name" value="WH-like_DNA-bd_sf"/>
</dbReference>
<dbReference type="PROSITE" id="PS51755">
    <property type="entry name" value="OMPR_PHOB"/>
    <property type="match status" value="1"/>
</dbReference>
<dbReference type="AlphaFoldDB" id="A0A9W6GRY2"/>
<protein>
    <recommendedName>
        <fullName evidence="3">OmpR/PhoB-type domain-containing protein</fullName>
    </recommendedName>
</protein>
<dbReference type="SUPFAM" id="SSF46894">
    <property type="entry name" value="C-terminal effector domain of the bipartite response regulators"/>
    <property type="match status" value="1"/>
</dbReference>
<dbReference type="Pfam" id="PF00486">
    <property type="entry name" value="Trans_reg_C"/>
    <property type="match status" value="1"/>
</dbReference>
<comment type="caution">
    <text evidence="4">The sequence shown here is derived from an EMBL/GenBank/DDBJ whole genome shotgun (WGS) entry which is preliminary data.</text>
</comment>
<dbReference type="Proteomes" id="UP001144323">
    <property type="component" value="Unassembled WGS sequence"/>
</dbReference>
<feature type="domain" description="OmpR/PhoB-type" evidence="3">
    <location>
        <begin position="1"/>
        <end position="99"/>
    </location>
</feature>
<dbReference type="InterPro" id="IPR016032">
    <property type="entry name" value="Sig_transdc_resp-reg_C-effctor"/>
</dbReference>
<name>A0A9W6GRY2_9HYPH</name>
<dbReference type="CDD" id="cd00383">
    <property type="entry name" value="trans_reg_C"/>
    <property type="match status" value="1"/>
</dbReference>
<organism evidence="4 5">
    <name type="scientific">Methylocystis echinoides</name>
    <dbReference type="NCBI Taxonomy" id="29468"/>
    <lineage>
        <taxon>Bacteria</taxon>
        <taxon>Pseudomonadati</taxon>
        <taxon>Pseudomonadota</taxon>
        <taxon>Alphaproteobacteria</taxon>
        <taxon>Hyphomicrobiales</taxon>
        <taxon>Methylocystaceae</taxon>
        <taxon>Methylocystis</taxon>
    </lineage>
</organism>
<reference evidence="4" key="1">
    <citation type="journal article" date="2023" name="Int. J. Syst. Evol. Microbiol.">
        <title>Methylocystis iwaonis sp. nov., a type II methane-oxidizing bacterium from surface soil of a rice paddy field in Japan, and emended description of the genus Methylocystis (ex Whittenbury et al. 1970) Bowman et al. 1993.</title>
        <authorList>
            <person name="Kaise H."/>
            <person name="Sawadogo J.B."/>
            <person name="Alam M.S."/>
            <person name="Ueno C."/>
            <person name="Dianou D."/>
            <person name="Shinjo R."/>
            <person name="Asakawa S."/>
        </authorList>
    </citation>
    <scope>NUCLEOTIDE SEQUENCE</scope>
    <source>
        <strain evidence="4">LMG27198</strain>
    </source>
</reference>
<keyword evidence="1 2" id="KW-0238">DNA-binding</keyword>
<dbReference type="Gene3D" id="1.25.40.10">
    <property type="entry name" value="Tetratricopeptide repeat domain"/>
    <property type="match status" value="1"/>
</dbReference>
<evidence type="ECO:0000313" key="4">
    <source>
        <dbReference type="EMBL" id="GLI91919.1"/>
    </source>
</evidence>
<dbReference type="InterPro" id="IPR001867">
    <property type="entry name" value="OmpR/PhoB-type_DNA-bd"/>
</dbReference>
<gene>
    <name evidence="4" type="ORF">LMG27198_09110</name>
</gene>
<dbReference type="GO" id="GO:0003677">
    <property type="term" value="F:DNA binding"/>
    <property type="evidence" value="ECO:0007669"/>
    <property type="project" value="UniProtKB-UniRule"/>
</dbReference>
<dbReference type="GO" id="GO:0000160">
    <property type="term" value="P:phosphorelay signal transduction system"/>
    <property type="evidence" value="ECO:0007669"/>
    <property type="project" value="InterPro"/>
</dbReference>
<dbReference type="EMBL" id="BSEC01000001">
    <property type="protein sequence ID" value="GLI91919.1"/>
    <property type="molecule type" value="Genomic_DNA"/>
</dbReference>
<sequence length="431" mass="46391">MNGFVWRFAGLEYSSFRGLSKDGVQIPVGPQARQLLELLLESKGAVVSKAEIGERLWPGRPVSDDSIDRCAYLLRKPLRVAGYGDLIATAYGRGLSLRASIETSDKENGEQPTKGAMDLRVFDLWQTAYELAGSLTRDGFARAQEAIFAVGDHGDPSPALWSLSASIAASRVTLGYLRPMDGAVIIERDAGRALAMAPDFVPALSILGWSCATLRGRLDEGLAMLDRAVSGDPLYSKARGHRSWALVWRQRLDEAIEEINAALRIAPYDRAHLTMRAWLAFCAGDIDGGARLAEEGARLRPDAAVLRSVLALTESLSDHHAEAEAAARRSLQQAPENPILQAVLAYVLARAGRLDEAEAALASACADGAAPPYIFLSAAQLALGREEAASAALRRAREEGCPWFAFAAYEPRLEPLRAEIAQMGPEVGADG</sequence>
<evidence type="ECO:0000256" key="2">
    <source>
        <dbReference type="PROSITE-ProRule" id="PRU01091"/>
    </source>
</evidence>
<dbReference type="SUPFAM" id="SSF48452">
    <property type="entry name" value="TPR-like"/>
    <property type="match status" value="1"/>
</dbReference>
<proteinExistence type="predicted"/>
<dbReference type="RefSeq" id="WP_281800818.1">
    <property type="nucleotide sequence ID" value="NZ_BSEC01000001.1"/>
</dbReference>